<evidence type="ECO:0000313" key="1">
    <source>
        <dbReference type="EMBL" id="QBH95206.1"/>
    </source>
</evidence>
<reference evidence="1 2" key="1">
    <citation type="submission" date="2019-03" db="EMBL/GenBank/DDBJ databases">
        <title>Pragia sp. nov. isolated from the gut tract of Carduelis flavirostris.</title>
        <authorList>
            <person name="Ge Y."/>
        </authorList>
    </citation>
    <scope>NUCLEOTIDE SEQUENCE [LARGE SCALE GENOMIC DNA]</scope>
    <source>
        <strain evidence="1 2">CF-458</strain>
    </source>
</reference>
<dbReference type="Proteomes" id="UP000293154">
    <property type="component" value="Chromosome"/>
</dbReference>
<organism evidence="1 2">
    <name type="scientific">Limnobaculum zhutongyuii</name>
    <dbReference type="NCBI Taxonomy" id="2498113"/>
    <lineage>
        <taxon>Bacteria</taxon>
        <taxon>Pseudomonadati</taxon>
        <taxon>Pseudomonadota</taxon>
        <taxon>Gammaproteobacteria</taxon>
        <taxon>Enterobacterales</taxon>
        <taxon>Budviciaceae</taxon>
        <taxon>Limnobaculum</taxon>
    </lineage>
</organism>
<gene>
    <name evidence="1" type="ORF">EKN56_01565</name>
</gene>
<sequence>MLFNFFRQKNKPSSKLFIHNISHINFALPDWELYRQDENSASWFTQQREAALLRLFPPCSWPFFCHDISQAEAYWQDGAKQQNGVLIEIDCFEVEGIPALRGVFKYRSPETGSLAMYYLGIIWIPFKDALYQINYEALEKGTTGIREAAVFVATEKPGLPEQQDTELVSAEELFDKLCSHEVRKIPSDSREYDAMFPDHPLSRVRYWLNEFPTQVKISGELKHQPVYTPE</sequence>
<protein>
    <submittedName>
        <fullName evidence="1">Uncharacterized protein</fullName>
    </submittedName>
</protein>
<dbReference type="KEGG" id="prag:EKN56_01565"/>
<proteinExistence type="predicted"/>
<accession>A0A411WGL8</accession>
<evidence type="ECO:0000313" key="2">
    <source>
        <dbReference type="Proteomes" id="UP000293154"/>
    </source>
</evidence>
<dbReference type="OrthoDB" id="1551126at2"/>
<dbReference type="RefSeq" id="WP_130590203.1">
    <property type="nucleotide sequence ID" value="NZ_CP034752.1"/>
</dbReference>
<name>A0A411WGL8_9GAMM</name>
<dbReference type="AlphaFoldDB" id="A0A411WGL8"/>
<dbReference type="EMBL" id="CP034752">
    <property type="protein sequence ID" value="QBH95206.1"/>
    <property type="molecule type" value="Genomic_DNA"/>
</dbReference>
<keyword evidence="2" id="KW-1185">Reference proteome</keyword>